<dbReference type="Gene3D" id="1.10.10.1940">
    <property type="match status" value="1"/>
</dbReference>
<feature type="domain" description="ShKT" evidence="2">
    <location>
        <begin position="1"/>
        <end position="22"/>
    </location>
</feature>
<protein>
    <recommendedName>
        <fullName evidence="2">ShKT domain-containing protein</fullName>
    </recommendedName>
</protein>
<dbReference type="OrthoDB" id="5877829at2759"/>
<dbReference type="PROSITE" id="PS51670">
    <property type="entry name" value="SHKT"/>
    <property type="match status" value="2"/>
</dbReference>
<sequence>MCKDATQGVQVRQQCPKTCNACDEIFTTTTASSTVAATTPPSCKDTDPKSCLQNARFCYGSPNFSVWMRNKCPKTCGLC</sequence>
<dbReference type="Pfam" id="PF01549">
    <property type="entry name" value="ShK"/>
    <property type="match status" value="2"/>
</dbReference>
<feature type="domain" description="ShKT" evidence="2">
    <location>
        <begin position="43"/>
        <end position="79"/>
    </location>
</feature>
<comment type="caution">
    <text evidence="3">The sequence shown here is derived from an EMBL/GenBank/DDBJ whole genome shotgun (WGS) entry which is preliminary data.</text>
</comment>
<reference evidence="3 4" key="2">
    <citation type="journal article" date="2019" name="G3 (Bethesda)">
        <title>Hybrid Assembly of the Genome of the Entomopathogenic Nematode Steinernema carpocapsae Identifies the X-Chromosome.</title>
        <authorList>
            <person name="Serra L."/>
            <person name="Macchietto M."/>
            <person name="Macias-Munoz A."/>
            <person name="McGill C.J."/>
            <person name="Rodriguez I.M."/>
            <person name="Rodriguez B."/>
            <person name="Murad R."/>
            <person name="Mortazavi A."/>
        </authorList>
    </citation>
    <scope>NUCLEOTIDE SEQUENCE [LARGE SCALE GENOMIC DNA]</scope>
    <source>
        <strain evidence="3 4">ALL</strain>
    </source>
</reference>
<gene>
    <name evidence="3" type="ORF">L596_029328</name>
</gene>
<evidence type="ECO:0000313" key="3">
    <source>
        <dbReference type="EMBL" id="TKR59692.1"/>
    </source>
</evidence>
<keyword evidence="4" id="KW-1185">Reference proteome</keyword>
<dbReference type="EMBL" id="AZBU02000012">
    <property type="protein sequence ID" value="TKR59692.1"/>
    <property type="molecule type" value="Genomic_DNA"/>
</dbReference>
<dbReference type="InterPro" id="IPR003582">
    <property type="entry name" value="ShKT_dom"/>
</dbReference>
<organism evidence="3 4">
    <name type="scientific">Steinernema carpocapsae</name>
    <name type="common">Entomopathogenic nematode</name>
    <dbReference type="NCBI Taxonomy" id="34508"/>
    <lineage>
        <taxon>Eukaryota</taxon>
        <taxon>Metazoa</taxon>
        <taxon>Ecdysozoa</taxon>
        <taxon>Nematoda</taxon>
        <taxon>Chromadorea</taxon>
        <taxon>Rhabditida</taxon>
        <taxon>Tylenchina</taxon>
        <taxon>Panagrolaimomorpha</taxon>
        <taxon>Strongyloidoidea</taxon>
        <taxon>Steinernematidae</taxon>
        <taxon>Steinernema</taxon>
    </lineage>
</organism>
<dbReference type="AlphaFoldDB" id="A0A4U5LUB6"/>
<accession>A0A4U5LUB6</accession>
<dbReference type="Proteomes" id="UP000298663">
    <property type="component" value="Unassembled WGS sequence"/>
</dbReference>
<proteinExistence type="predicted"/>
<reference evidence="3 4" key="1">
    <citation type="journal article" date="2015" name="Genome Biol.">
        <title>Comparative genomics of Steinernema reveals deeply conserved gene regulatory networks.</title>
        <authorList>
            <person name="Dillman A.R."/>
            <person name="Macchietto M."/>
            <person name="Porter C.F."/>
            <person name="Rogers A."/>
            <person name="Williams B."/>
            <person name="Antoshechkin I."/>
            <person name="Lee M.M."/>
            <person name="Goodwin Z."/>
            <person name="Lu X."/>
            <person name="Lewis E.E."/>
            <person name="Goodrich-Blair H."/>
            <person name="Stock S.P."/>
            <person name="Adams B.J."/>
            <person name="Sternberg P.W."/>
            <person name="Mortazavi A."/>
        </authorList>
    </citation>
    <scope>NUCLEOTIDE SEQUENCE [LARGE SCALE GENOMIC DNA]</scope>
    <source>
        <strain evidence="3 4">ALL</strain>
    </source>
</reference>
<name>A0A4U5LUB6_STECR</name>
<evidence type="ECO:0000256" key="1">
    <source>
        <dbReference type="PROSITE-ProRule" id="PRU01005"/>
    </source>
</evidence>
<evidence type="ECO:0000313" key="4">
    <source>
        <dbReference type="Proteomes" id="UP000298663"/>
    </source>
</evidence>
<comment type="caution">
    <text evidence="1">Lacks conserved residue(s) required for the propagation of feature annotation.</text>
</comment>
<evidence type="ECO:0000259" key="2">
    <source>
        <dbReference type="PROSITE" id="PS51670"/>
    </source>
</evidence>